<evidence type="ECO:0000256" key="9">
    <source>
        <dbReference type="SAM" id="Phobius"/>
    </source>
</evidence>
<feature type="transmembrane region" description="Helical" evidence="9">
    <location>
        <begin position="262"/>
        <end position="281"/>
    </location>
</feature>
<keyword evidence="12" id="KW-1185">Reference proteome</keyword>
<comment type="caution">
    <text evidence="11">The sequence shown here is derived from an EMBL/GenBank/DDBJ whole genome shotgun (WGS) entry which is preliminary data.</text>
</comment>
<keyword evidence="2" id="KW-0813">Transport</keyword>
<dbReference type="EMBL" id="BONF01000045">
    <property type="protein sequence ID" value="GIF85257.1"/>
    <property type="molecule type" value="Genomic_DNA"/>
</dbReference>
<accession>A0A8J3NLP7</accession>
<sequence>MKALAGLLTAGTISVIGSRMTFLAIPWLVLVTTGSPTKMGVAAAAEMLPYVLAGPLGAPLVDRIGPRRVSIAADLASVAVMAAVAFGQAGGFALLVALLVLAGVLRGLGDCAKRVLLPATIRASGVDMTRATSVYDGLNRLASLLAAGLGGILIAWLGARQAVLLDAATFAVCAALVAALVPANRAASTTQAGADEATAPATVREPYWQALRGGFAYLRGDRLLIGILSLLFVTNLVDQANAVVFIPLWVNDVLHSPVALGWVHAAFSLGAVLGNIVFTTLAPRAPRYAVFTLGFLIGGAPRMAVMALAGDLVPVLAAVFAAGLAMAAVNPILSAVMFERVPTALQARVVSLSGAVGYAGIPLGGLLGGWAVQGLDLTATLLIFGAFYLAATLLPVLFRRTWCEMDRRPAPDPVREPEPAAAAA</sequence>
<evidence type="ECO:0000256" key="1">
    <source>
        <dbReference type="ARBA" id="ARBA00004429"/>
    </source>
</evidence>
<proteinExistence type="inferred from homology"/>
<feature type="transmembrane region" description="Helical" evidence="9">
    <location>
        <begin position="223"/>
        <end position="250"/>
    </location>
</feature>
<dbReference type="InterPro" id="IPR036259">
    <property type="entry name" value="MFS_trans_sf"/>
</dbReference>
<dbReference type="InterPro" id="IPR011701">
    <property type="entry name" value="MFS"/>
</dbReference>
<dbReference type="GO" id="GO:0005886">
    <property type="term" value="C:plasma membrane"/>
    <property type="evidence" value="ECO:0007669"/>
    <property type="project" value="UniProtKB-SubCell"/>
</dbReference>
<evidence type="ECO:0000259" key="10">
    <source>
        <dbReference type="PROSITE" id="PS50850"/>
    </source>
</evidence>
<evidence type="ECO:0000313" key="12">
    <source>
        <dbReference type="Proteomes" id="UP000601223"/>
    </source>
</evidence>
<keyword evidence="4 9" id="KW-0812">Transmembrane</keyword>
<keyword evidence="3" id="KW-1003">Cell membrane</keyword>
<dbReference type="PANTHER" id="PTHR23513:SF9">
    <property type="entry name" value="ENTEROBACTIN EXPORTER ENTS"/>
    <property type="match status" value="1"/>
</dbReference>
<name>A0A8J3NLP7_9ACTN</name>
<dbReference type="Pfam" id="PF07690">
    <property type="entry name" value="MFS_1"/>
    <property type="match status" value="1"/>
</dbReference>
<dbReference type="Gene3D" id="1.20.1250.20">
    <property type="entry name" value="MFS general substrate transporter like domains"/>
    <property type="match status" value="1"/>
</dbReference>
<reference evidence="11 12" key="1">
    <citation type="submission" date="2021-01" db="EMBL/GenBank/DDBJ databases">
        <title>Whole genome shotgun sequence of Catellatospora bangladeshensis NBRC 107357.</title>
        <authorList>
            <person name="Komaki H."/>
            <person name="Tamura T."/>
        </authorList>
    </citation>
    <scope>NUCLEOTIDE SEQUENCE [LARGE SCALE GENOMIC DNA]</scope>
    <source>
        <strain evidence="11 12">NBRC 107357</strain>
    </source>
</reference>
<evidence type="ECO:0000256" key="2">
    <source>
        <dbReference type="ARBA" id="ARBA00022448"/>
    </source>
</evidence>
<keyword evidence="5 9" id="KW-1133">Transmembrane helix</keyword>
<evidence type="ECO:0000256" key="4">
    <source>
        <dbReference type="ARBA" id="ARBA00022692"/>
    </source>
</evidence>
<dbReference type="CDD" id="cd06173">
    <property type="entry name" value="MFS_MefA_like"/>
    <property type="match status" value="1"/>
</dbReference>
<evidence type="ECO:0000256" key="7">
    <source>
        <dbReference type="ARBA" id="ARBA00038075"/>
    </source>
</evidence>
<gene>
    <name evidence="11" type="ORF">Cba03nite_66060</name>
</gene>
<keyword evidence="6 9" id="KW-0472">Membrane</keyword>
<dbReference type="SUPFAM" id="SSF103473">
    <property type="entry name" value="MFS general substrate transporter"/>
    <property type="match status" value="1"/>
</dbReference>
<organism evidence="11 12">
    <name type="scientific">Catellatospora bangladeshensis</name>
    <dbReference type="NCBI Taxonomy" id="310355"/>
    <lineage>
        <taxon>Bacteria</taxon>
        <taxon>Bacillati</taxon>
        <taxon>Actinomycetota</taxon>
        <taxon>Actinomycetes</taxon>
        <taxon>Micromonosporales</taxon>
        <taxon>Micromonosporaceae</taxon>
        <taxon>Catellatospora</taxon>
    </lineage>
</organism>
<feature type="transmembrane region" description="Helical" evidence="9">
    <location>
        <begin position="163"/>
        <end position="181"/>
    </location>
</feature>
<dbReference type="PANTHER" id="PTHR23513">
    <property type="entry name" value="INTEGRAL MEMBRANE EFFLUX PROTEIN-RELATED"/>
    <property type="match status" value="1"/>
</dbReference>
<dbReference type="Proteomes" id="UP000601223">
    <property type="component" value="Unassembled WGS sequence"/>
</dbReference>
<dbReference type="InterPro" id="IPR020846">
    <property type="entry name" value="MFS_dom"/>
</dbReference>
<feature type="transmembrane region" description="Helical" evidence="9">
    <location>
        <begin position="288"/>
        <end position="309"/>
    </location>
</feature>
<feature type="domain" description="Major facilitator superfamily (MFS) profile" evidence="10">
    <location>
        <begin position="1"/>
        <end position="403"/>
    </location>
</feature>
<protein>
    <recommendedName>
        <fullName evidence="8">Multidrug efflux pump Tap</fullName>
    </recommendedName>
</protein>
<evidence type="ECO:0000313" key="11">
    <source>
        <dbReference type="EMBL" id="GIF85257.1"/>
    </source>
</evidence>
<feature type="transmembrane region" description="Helical" evidence="9">
    <location>
        <begin position="138"/>
        <end position="157"/>
    </location>
</feature>
<feature type="transmembrane region" description="Helical" evidence="9">
    <location>
        <begin position="377"/>
        <end position="398"/>
    </location>
</feature>
<evidence type="ECO:0000256" key="5">
    <source>
        <dbReference type="ARBA" id="ARBA00022989"/>
    </source>
</evidence>
<dbReference type="PROSITE" id="PS50850">
    <property type="entry name" value="MFS"/>
    <property type="match status" value="1"/>
</dbReference>
<dbReference type="GO" id="GO:0022857">
    <property type="term" value="F:transmembrane transporter activity"/>
    <property type="evidence" value="ECO:0007669"/>
    <property type="project" value="InterPro"/>
</dbReference>
<feature type="transmembrane region" description="Helical" evidence="9">
    <location>
        <begin position="92"/>
        <end position="109"/>
    </location>
</feature>
<comment type="similarity">
    <text evidence="7">Belongs to the major facilitator superfamily. Drug:H(+) antiporter-3 (DHA3) (TC 2.A.1.21) family.</text>
</comment>
<dbReference type="AlphaFoldDB" id="A0A8J3NLP7"/>
<dbReference type="RefSeq" id="WP_203754855.1">
    <property type="nucleotide sequence ID" value="NZ_BONF01000045.1"/>
</dbReference>
<evidence type="ECO:0000256" key="6">
    <source>
        <dbReference type="ARBA" id="ARBA00023136"/>
    </source>
</evidence>
<feature type="transmembrane region" description="Helical" evidence="9">
    <location>
        <begin position="315"/>
        <end position="338"/>
    </location>
</feature>
<feature type="transmembrane region" description="Helical" evidence="9">
    <location>
        <begin position="350"/>
        <end position="371"/>
    </location>
</feature>
<comment type="subcellular location">
    <subcellularLocation>
        <location evidence="1">Cell inner membrane</location>
        <topology evidence="1">Multi-pass membrane protein</topology>
    </subcellularLocation>
</comment>
<evidence type="ECO:0000256" key="8">
    <source>
        <dbReference type="ARBA" id="ARBA00040914"/>
    </source>
</evidence>
<evidence type="ECO:0000256" key="3">
    <source>
        <dbReference type="ARBA" id="ARBA00022475"/>
    </source>
</evidence>